<reference evidence="1" key="2">
    <citation type="submission" date="2023-03" db="EMBL/GenBank/DDBJ databases">
        <authorList>
            <person name="Inwood S.N."/>
            <person name="Skelly J.G."/>
            <person name="Guhlin J."/>
            <person name="Harrop T.W.R."/>
            <person name="Goldson S.G."/>
            <person name="Dearden P.K."/>
        </authorList>
    </citation>
    <scope>NUCLEOTIDE SEQUENCE</scope>
    <source>
        <strain evidence="1">Lincoln</strain>
        <tissue evidence="1">Whole body</tissue>
    </source>
</reference>
<evidence type="ECO:0000313" key="2">
    <source>
        <dbReference type="Proteomes" id="UP001168972"/>
    </source>
</evidence>
<organism evidence="1 2">
    <name type="scientific">Microctonus hyperodae</name>
    <name type="common">Parasitoid wasp</name>
    <dbReference type="NCBI Taxonomy" id="165561"/>
    <lineage>
        <taxon>Eukaryota</taxon>
        <taxon>Metazoa</taxon>
        <taxon>Ecdysozoa</taxon>
        <taxon>Arthropoda</taxon>
        <taxon>Hexapoda</taxon>
        <taxon>Insecta</taxon>
        <taxon>Pterygota</taxon>
        <taxon>Neoptera</taxon>
        <taxon>Endopterygota</taxon>
        <taxon>Hymenoptera</taxon>
        <taxon>Apocrita</taxon>
        <taxon>Ichneumonoidea</taxon>
        <taxon>Braconidae</taxon>
        <taxon>Euphorinae</taxon>
        <taxon>Microctonus</taxon>
    </lineage>
</organism>
<proteinExistence type="predicted"/>
<sequence>MLNRTRPLMRYLRRRWTFEAWLGLALGLLCNQPLSMYMVGCRRLIVLMHIEPTAHGPSNNVHESYSWRKIFK</sequence>
<comment type="caution">
    <text evidence="1">The sequence shown here is derived from an EMBL/GenBank/DDBJ whole genome shotgun (WGS) entry which is preliminary data.</text>
</comment>
<dbReference type="EMBL" id="JAQQBR010000002">
    <property type="protein sequence ID" value="KAK0181229.1"/>
    <property type="molecule type" value="Genomic_DNA"/>
</dbReference>
<dbReference type="Proteomes" id="UP001168972">
    <property type="component" value="Unassembled WGS sequence"/>
</dbReference>
<gene>
    <name evidence="1" type="ORF">PV327_003531</name>
</gene>
<reference evidence="1" key="1">
    <citation type="journal article" date="2023" name="bioRxiv">
        <title>Scaffold-level genome assemblies of two parasitoid biocontrol wasps reveal the parthenogenesis mechanism and an associated novel virus.</title>
        <authorList>
            <person name="Inwood S."/>
            <person name="Skelly J."/>
            <person name="Guhlin J."/>
            <person name="Harrop T."/>
            <person name="Goldson S."/>
            <person name="Dearden P."/>
        </authorList>
    </citation>
    <scope>NUCLEOTIDE SEQUENCE</scope>
    <source>
        <strain evidence="1">Lincoln</strain>
        <tissue evidence="1">Whole body</tissue>
    </source>
</reference>
<dbReference type="AlphaFoldDB" id="A0AA39G473"/>
<accession>A0AA39G473</accession>
<name>A0AA39G473_MICHY</name>
<evidence type="ECO:0000313" key="1">
    <source>
        <dbReference type="EMBL" id="KAK0181229.1"/>
    </source>
</evidence>
<keyword evidence="2" id="KW-1185">Reference proteome</keyword>
<protein>
    <submittedName>
        <fullName evidence="1">Uncharacterized protein</fullName>
    </submittedName>
</protein>